<protein>
    <submittedName>
        <fullName evidence="1">Uncharacterized protein</fullName>
    </submittedName>
</protein>
<keyword evidence="2" id="KW-1185">Reference proteome</keyword>
<dbReference type="AlphaFoldDB" id="A0A370G1C4"/>
<sequence length="165" mass="19357">MGIEQLNYKTVGFVRMIEEREDSVDVALSNGLHIVDLFKDHTVEQSKEQFIDLFYDFDLRTAFEEFIEKEGIEAVLLESIETFETYYDLISCIEVFNNILHIPIIFAREKTDTSEKLNISELIHPFHSYIFKTRDSVKGELEQKLMETFNDIFGKNVLDLSELPF</sequence>
<evidence type="ECO:0000313" key="1">
    <source>
        <dbReference type="EMBL" id="RDI37542.1"/>
    </source>
</evidence>
<accession>A0A370G1C4</accession>
<name>A0A370G1C4_9BACI</name>
<organism evidence="1 2">
    <name type="scientific">Falsibacillus pallidus</name>
    <dbReference type="NCBI Taxonomy" id="493781"/>
    <lineage>
        <taxon>Bacteria</taxon>
        <taxon>Bacillati</taxon>
        <taxon>Bacillota</taxon>
        <taxon>Bacilli</taxon>
        <taxon>Bacillales</taxon>
        <taxon>Bacillaceae</taxon>
        <taxon>Falsibacillus</taxon>
    </lineage>
</organism>
<proteinExistence type="predicted"/>
<evidence type="ECO:0000313" key="2">
    <source>
        <dbReference type="Proteomes" id="UP000255326"/>
    </source>
</evidence>
<comment type="caution">
    <text evidence="1">The sequence shown here is derived from an EMBL/GenBank/DDBJ whole genome shotgun (WGS) entry which is preliminary data.</text>
</comment>
<dbReference type="EMBL" id="QQAY01000021">
    <property type="protein sequence ID" value="RDI37542.1"/>
    <property type="molecule type" value="Genomic_DNA"/>
</dbReference>
<dbReference type="RefSeq" id="WP_114747136.1">
    <property type="nucleotide sequence ID" value="NZ_QQAY01000021.1"/>
</dbReference>
<dbReference type="Proteomes" id="UP000255326">
    <property type="component" value="Unassembled WGS sequence"/>
</dbReference>
<reference evidence="1 2" key="1">
    <citation type="submission" date="2018-07" db="EMBL/GenBank/DDBJ databases">
        <title>Genomic Encyclopedia of Type Strains, Phase IV (KMG-IV): sequencing the most valuable type-strain genomes for metagenomic binning, comparative biology and taxonomic classification.</title>
        <authorList>
            <person name="Goeker M."/>
        </authorList>
    </citation>
    <scope>NUCLEOTIDE SEQUENCE [LARGE SCALE GENOMIC DNA]</scope>
    <source>
        <strain evidence="1 2">DSM 25281</strain>
    </source>
</reference>
<gene>
    <name evidence="1" type="ORF">DFR59_12139</name>
</gene>